<name>A0A5B8MK13_9CHLO</name>
<evidence type="ECO:0000313" key="1">
    <source>
        <dbReference type="EMBL" id="QDZ20816.1"/>
    </source>
</evidence>
<dbReference type="AlphaFoldDB" id="A0A5B8MK13"/>
<reference evidence="1 2" key="1">
    <citation type="submission" date="2018-07" db="EMBL/GenBank/DDBJ databases">
        <title>The complete nuclear genome of the prasinophyte Chloropicon primus (CCMP1205).</title>
        <authorList>
            <person name="Pombert J.-F."/>
            <person name="Otis C."/>
            <person name="Turmel M."/>
            <person name="Lemieux C."/>
        </authorList>
    </citation>
    <scope>NUCLEOTIDE SEQUENCE [LARGE SCALE GENOMIC DNA]</scope>
    <source>
        <strain evidence="1 2">CCMP1205</strain>
    </source>
</reference>
<dbReference type="EMBL" id="CP031037">
    <property type="protein sequence ID" value="QDZ20816.1"/>
    <property type="molecule type" value="Genomic_DNA"/>
</dbReference>
<gene>
    <name evidence="1" type="ORF">A3770_04p33340</name>
</gene>
<organism evidence="1 2">
    <name type="scientific">Chloropicon primus</name>
    <dbReference type="NCBI Taxonomy" id="1764295"/>
    <lineage>
        <taxon>Eukaryota</taxon>
        <taxon>Viridiplantae</taxon>
        <taxon>Chlorophyta</taxon>
        <taxon>Chloropicophyceae</taxon>
        <taxon>Chloropicales</taxon>
        <taxon>Chloropicaceae</taxon>
        <taxon>Chloropicon</taxon>
    </lineage>
</organism>
<sequence length="192" mass="22588">MRVVLREVVGCLGRLRARGGTEAMEEVSACFLSLSGRRLFSTSDLAETEKQKELDMAFVKDRRAWKAKLKDLRKQYAEEWEALDKSVLRKTKLKRKEGYQPLNREVLMESARKRWQENEERKANLRLLEEGWLKGKEERAKKRDKVMDVVDKERQAAEARRLLWLMERSEEWVPEENLDLAIAAAILEPTEL</sequence>
<dbReference type="Proteomes" id="UP000316726">
    <property type="component" value="Chromosome 4"/>
</dbReference>
<proteinExistence type="predicted"/>
<keyword evidence="2" id="KW-1185">Reference proteome</keyword>
<accession>A0A5B8MK13</accession>
<protein>
    <submittedName>
        <fullName evidence="1">Uncharacterized protein</fullName>
    </submittedName>
</protein>
<evidence type="ECO:0000313" key="2">
    <source>
        <dbReference type="Proteomes" id="UP000316726"/>
    </source>
</evidence>